<reference evidence="1 2" key="1">
    <citation type="journal article" date="2017" name="Mycologia">
        <title>Bifiguratus adelaidae, gen. et sp. nov., a new member of Mucoromycotina in endophytic and soil-dwelling habitats.</title>
        <authorList>
            <person name="Torres-Cruz T.J."/>
            <person name="Billingsley Tobias T.L."/>
            <person name="Almatruk M."/>
            <person name="Hesse C."/>
            <person name="Kuske C.R."/>
            <person name="Desiro A."/>
            <person name="Benucci G.M."/>
            <person name="Bonito G."/>
            <person name="Stajich J.E."/>
            <person name="Dunlap C."/>
            <person name="Arnold A.E."/>
            <person name="Porras-Alfaro A."/>
        </authorList>
    </citation>
    <scope>NUCLEOTIDE SEQUENCE [LARGE SCALE GENOMIC DNA]</scope>
    <source>
        <strain evidence="1 2">AZ0501</strain>
    </source>
</reference>
<dbReference type="OrthoDB" id="1065058at2759"/>
<dbReference type="InterPro" id="IPR036412">
    <property type="entry name" value="HAD-like_sf"/>
</dbReference>
<dbReference type="Gene3D" id="1.10.150.450">
    <property type="match status" value="1"/>
</dbReference>
<comment type="caution">
    <text evidence="1">The sequence shown here is derived from an EMBL/GenBank/DDBJ whole genome shotgun (WGS) entry which is preliminary data.</text>
</comment>
<dbReference type="InterPro" id="IPR006439">
    <property type="entry name" value="HAD-SF_hydro_IA"/>
</dbReference>
<evidence type="ECO:0000313" key="1">
    <source>
        <dbReference type="EMBL" id="OZJ06081.1"/>
    </source>
</evidence>
<dbReference type="SFLD" id="SFLDG01129">
    <property type="entry name" value="C1.5:_HAD__Beta-PGM__Phosphata"/>
    <property type="match status" value="1"/>
</dbReference>
<organism evidence="1 2">
    <name type="scientific">Bifiguratus adelaidae</name>
    <dbReference type="NCBI Taxonomy" id="1938954"/>
    <lineage>
        <taxon>Eukaryota</taxon>
        <taxon>Fungi</taxon>
        <taxon>Fungi incertae sedis</taxon>
        <taxon>Mucoromycota</taxon>
        <taxon>Mucoromycotina</taxon>
        <taxon>Endogonomycetes</taxon>
        <taxon>Endogonales</taxon>
        <taxon>Endogonales incertae sedis</taxon>
        <taxon>Bifiguratus</taxon>
    </lineage>
</organism>
<dbReference type="SUPFAM" id="SSF56784">
    <property type="entry name" value="HAD-like"/>
    <property type="match status" value="1"/>
</dbReference>
<dbReference type="Pfam" id="PF00702">
    <property type="entry name" value="Hydrolase"/>
    <property type="match status" value="1"/>
</dbReference>
<dbReference type="Proteomes" id="UP000242875">
    <property type="component" value="Unassembled WGS sequence"/>
</dbReference>
<dbReference type="SFLD" id="SFLDS00003">
    <property type="entry name" value="Haloacid_Dehalogenase"/>
    <property type="match status" value="1"/>
</dbReference>
<accession>A0A261Y670</accession>
<dbReference type="InterPro" id="IPR010237">
    <property type="entry name" value="Pyr-5-nucltdase"/>
</dbReference>
<evidence type="ECO:0008006" key="3">
    <source>
        <dbReference type="Google" id="ProtNLM"/>
    </source>
</evidence>
<protein>
    <recommendedName>
        <fullName evidence="3">Pyrimidine 5'-nucleotidase</fullName>
    </recommendedName>
</protein>
<sequence length="240" mass="27740">MTVPTTQPTSEEESVFFFDCDNCLYTQRPLLQHKSAGIAHLMGERIQAYFKRMGFPEEKARVLHQRYYLDYGLAIRGLVKHHEVDPVDYDREVDGGLPLEDLLKPDPELRKMLQELKMKKWVFTNAGLAHAKRVLKILDIEDQFDGITYVDYSEPDFSCKPEPPYYFRAMKEAGISDHSKCYLVDDSAGNIDTAFKLGWTTVHVADNPQQSTFGHYQIENIIDLPHVLPHLWALDNHIEQ</sequence>
<name>A0A261Y670_9FUNG</name>
<dbReference type="GO" id="GO:0008252">
    <property type="term" value="F:nucleotidase activity"/>
    <property type="evidence" value="ECO:0007669"/>
    <property type="project" value="TreeGrafter"/>
</dbReference>
<evidence type="ECO:0000313" key="2">
    <source>
        <dbReference type="Proteomes" id="UP000242875"/>
    </source>
</evidence>
<dbReference type="Gene3D" id="3.40.50.1000">
    <property type="entry name" value="HAD superfamily/HAD-like"/>
    <property type="match status" value="1"/>
</dbReference>
<dbReference type="EMBL" id="MVBO01000007">
    <property type="protein sequence ID" value="OZJ06081.1"/>
    <property type="molecule type" value="Genomic_DNA"/>
</dbReference>
<dbReference type="InterPro" id="IPR052791">
    <property type="entry name" value="SSM1_domain"/>
</dbReference>
<keyword evidence="2" id="KW-1185">Reference proteome</keyword>
<dbReference type="SFLD" id="SFLDG01132">
    <property type="entry name" value="C1.5.3:_5'-Nucleotidase_Like"/>
    <property type="match status" value="1"/>
</dbReference>
<dbReference type="NCBIfam" id="TIGR01509">
    <property type="entry name" value="HAD-SF-IA-v3"/>
    <property type="match status" value="1"/>
</dbReference>
<dbReference type="NCBIfam" id="TIGR01993">
    <property type="entry name" value="Pyr-5-nucltdase"/>
    <property type="match status" value="1"/>
</dbReference>
<dbReference type="PANTHER" id="PTHR47438:SF1">
    <property type="entry name" value="PHOSPHATE METABOLISM PROTEIN 8-RELATED"/>
    <property type="match status" value="1"/>
</dbReference>
<dbReference type="GO" id="GO:0006206">
    <property type="term" value="P:pyrimidine nucleobase metabolic process"/>
    <property type="evidence" value="ECO:0007669"/>
    <property type="project" value="TreeGrafter"/>
</dbReference>
<dbReference type="GO" id="GO:0009166">
    <property type="term" value="P:nucleotide catabolic process"/>
    <property type="evidence" value="ECO:0007669"/>
    <property type="project" value="TreeGrafter"/>
</dbReference>
<proteinExistence type="predicted"/>
<dbReference type="PANTHER" id="PTHR47438">
    <property type="entry name" value="PHOSPHATE METABOLISM PROTEIN 8-RELATED"/>
    <property type="match status" value="1"/>
</dbReference>
<dbReference type="InterPro" id="IPR023214">
    <property type="entry name" value="HAD_sf"/>
</dbReference>
<dbReference type="AlphaFoldDB" id="A0A261Y670"/>
<gene>
    <name evidence="1" type="ORF">BZG36_01110</name>
</gene>